<reference evidence="2 3" key="2">
    <citation type="journal article" date="2016" name="Genome Announc.">
        <title>Permanent Draft Genome Sequences for Two Variants of Frankia sp. Strain CpI1, the First Frankia Strain Isolated from Root Nodules of Comptonia peregrina.</title>
        <authorList>
            <person name="Oshone R."/>
            <person name="Hurst S.G.IV."/>
            <person name="Abebe-Akele F."/>
            <person name="Simpson S."/>
            <person name="Morris K."/>
            <person name="Thomas W.K."/>
            <person name="Tisa L.S."/>
        </authorList>
    </citation>
    <scope>NUCLEOTIDE SEQUENCE [LARGE SCALE GENOMIC DNA]</scope>
    <source>
        <strain evidence="3">CpI1-S</strain>
    </source>
</reference>
<dbReference type="RefSeq" id="WP_044884371.1">
    <property type="nucleotide sequence ID" value="NZ_JYFN01000009.1"/>
</dbReference>
<dbReference type="AlphaFoldDB" id="A0A0D8BIU7"/>
<feature type="transmembrane region" description="Helical" evidence="1">
    <location>
        <begin position="75"/>
        <end position="91"/>
    </location>
</feature>
<sequence precursor="true">MTRAVTFAVLLVTLFAAHQLADHVLGQTDAQARLKTTPGPAGWAALGRHLAAYHVVVVVMVTVTAVGLDLRLSAFGAVAGLVISVFTHALWDRRVAVHWLLTRTGGGDFAELADNGMNGMYLADQSLHAASLWLAALVAVLL</sequence>
<feature type="transmembrane region" description="Helical" evidence="1">
    <location>
        <begin position="50"/>
        <end position="68"/>
    </location>
</feature>
<evidence type="ECO:0000313" key="3">
    <source>
        <dbReference type="Proteomes" id="UP000032545"/>
    </source>
</evidence>
<dbReference type="PATRIC" id="fig|1502723.3.peg.6560"/>
<protein>
    <recommendedName>
        <fullName evidence="4">DUF3307 domain-containing protein</fullName>
    </recommendedName>
</protein>
<evidence type="ECO:0000256" key="1">
    <source>
        <dbReference type="SAM" id="Phobius"/>
    </source>
</evidence>
<name>A0A0D8BIU7_9ACTN</name>
<organism evidence="2 3">
    <name type="scientific">Frankia torreyi</name>
    <dbReference type="NCBI Taxonomy" id="1856"/>
    <lineage>
        <taxon>Bacteria</taxon>
        <taxon>Bacillati</taxon>
        <taxon>Actinomycetota</taxon>
        <taxon>Actinomycetes</taxon>
        <taxon>Frankiales</taxon>
        <taxon>Frankiaceae</taxon>
        <taxon>Frankia</taxon>
    </lineage>
</organism>
<keyword evidence="3" id="KW-1185">Reference proteome</keyword>
<evidence type="ECO:0000313" key="2">
    <source>
        <dbReference type="EMBL" id="KJE23995.1"/>
    </source>
</evidence>
<dbReference type="Pfam" id="PF11750">
    <property type="entry name" value="DUF3307"/>
    <property type="match status" value="1"/>
</dbReference>
<dbReference type="EMBL" id="JYFN01000009">
    <property type="protein sequence ID" value="KJE23995.1"/>
    <property type="molecule type" value="Genomic_DNA"/>
</dbReference>
<proteinExistence type="predicted"/>
<keyword evidence="1" id="KW-0812">Transmembrane</keyword>
<keyword evidence="1" id="KW-0472">Membrane</keyword>
<comment type="caution">
    <text evidence="2">The sequence shown here is derived from an EMBL/GenBank/DDBJ whole genome shotgun (WGS) entry which is preliminary data.</text>
</comment>
<accession>A0A0D8BIU7</accession>
<dbReference type="OrthoDB" id="3542456at2"/>
<gene>
    <name evidence="2" type="ORF">FF36_01684</name>
</gene>
<keyword evidence="1" id="KW-1133">Transmembrane helix</keyword>
<dbReference type="InterPro" id="IPR021737">
    <property type="entry name" value="Phage_phiKZ_Orf197"/>
</dbReference>
<reference evidence="3" key="1">
    <citation type="submission" date="2015-02" db="EMBL/GenBank/DDBJ databases">
        <title>Draft Genome of Frankia sp. CpI1-S.</title>
        <authorList>
            <person name="Oshone R.T."/>
            <person name="Ngom M."/>
            <person name="Ghodhbane-Gtari F."/>
            <person name="Gtari M."/>
            <person name="Morris K."/>
            <person name="Thomas K."/>
            <person name="Sen A."/>
            <person name="Tisa L.S."/>
        </authorList>
    </citation>
    <scope>NUCLEOTIDE SEQUENCE [LARGE SCALE GENOMIC DNA]</scope>
    <source>
        <strain evidence="3">CpI1-S</strain>
    </source>
</reference>
<dbReference type="Proteomes" id="UP000032545">
    <property type="component" value="Unassembled WGS sequence"/>
</dbReference>
<evidence type="ECO:0008006" key="4">
    <source>
        <dbReference type="Google" id="ProtNLM"/>
    </source>
</evidence>